<dbReference type="NCBIfam" id="TIGR04183">
    <property type="entry name" value="Por_Secre_tail"/>
    <property type="match status" value="1"/>
</dbReference>
<evidence type="ECO:0000259" key="2">
    <source>
        <dbReference type="Pfam" id="PF13860"/>
    </source>
</evidence>
<dbReference type="AlphaFoldDB" id="A0A832I2S1"/>
<keyword evidence="1" id="KW-0732">Signal</keyword>
<feature type="chain" id="PRO_5033060812" evidence="1">
    <location>
        <begin position="26"/>
        <end position="1072"/>
    </location>
</feature>
<organism evidence="3">
    <name type="scientific">Eiseniibacteriota bacterium</name>
    <dbReference type="NCBI Taxonomy" id="2212470"/>
    <lineage>
        <taxon>Bacteria</taxon>
        <taxon>Candidatus Eiseniibacteriota</taxon>
    </lineage>
</organism>
<name>A0A832I2S1_UNCEI</name>
<evidence type="ECO:0000313" key="3">
    <source>
        <dbReference type="EMBL" id="HGZ42544.1"/>
    </source>
</evidence>
<comment type="caution">
    <text evidence="3">The sequence shown here is derived from an EMBL/GenBank/DDBJ whole genome shotgun (WGS) entry which is preliminary data.</text>
</comment>
<dbReference type="Gene3D" id="2.60.40.4070">
    <property type="match status" value="1"/>
</dbReference>
<dbReference type="InterPro" id="IPR025965">
    <property type="entry name" value="FlgD/Vpr_Ig-like"/>
</dbReference>
<dbReference type="EMBL" id="DSQF01000006">
    <property type="protein sequence ID" value="HGZ42544.1"/>
    <property type="molecule type" value="Genomic_DNA"/>
</dbReference>
<evidence type="ECO:0000256" key="1">
    <source>
        <dbReference type="SAM" id="SignalP"/>
    </source>
</evidence>
<dbReference type="Pfam" id="PF13860">
    <property type="entry name" value="FlgD_ig"/>
    <property type="match status" value="1"/>
</dbReference>
<sequence>MKRRFLPATGAAALAAVLAATAAFAEPRPTLTTTVDPSVVARVRAEDALQPWTPGRDCPPELMRAEAEAALVAPKGPTTLANGDNDGVHYARGSVLIINVFINHAGGTWDGTEMSTAFAKAANAADRYLSHAPANVNLHFSTEYFHAYINPTVGYTIATDGMTWTVTEDALAAWGFSDADGDGAICDDVSDHYHNWNGGWDEVILSFQPADRTGRAFASFGYGRCVNYTDDAFSVWWHEWGHLFGACDEYVESSHCNGGIDCGACQSTYLLATQNNDNCDLVSCPSDVTCVMRYNDDAVCPATLQHWAWVDGDTDGLADDVRRRESGATFRRVWSLYHNGWYSWNNTTDAQSLNQYWNHWMVAGLRSPADTDYDLRLYQEDNHNIQLAGSAYSGAAVDFVVGDYNHNRLGNEHLQISKFSGGSGTYTVTYEGGSEMLYPDGVQRAGNWYSYNVVRVWDVPLFAGEIVTFRLTTDTPGLDLGMALFKSNGAQYYAGRSAAVWSCDATGAGGFEQWTYTVPADDVYGLVLWSNSTVAGTFDIQIGPMPYTLAEETPFYSALDLRLFNYVPNAYYWAWVGTRPDAATDVSLRLFADAEYQTLLEESLLYGSESMEWIAVDYNHASFSQDYLRVVRVSGSGNHRTMWEGDAESLHGATGTATWTSPNLAKIWDVYMNAAQDYFFREYQGGTTFDPALYLYSSQSGDPYRPRHMFETFSNNPPSAGGEWLHYTPSATDWYGLAMPVFDESSDSYSLWFGPYYPMTSGDWVNTSNEVAWGTGAVPSSYWTVVSARASANGAADVWLYGDAAYTINTLAASDQSSTGVSYVIADYNHITPGYIYPRYRIRSGSSMTCQWEGGSNSLLFTAGGVNTYSLGWSANDVASAWDIYVPSGARLGILVEVVSGNLDLGVELFDSNAAVYYARKGQGVDFSDASGTGGPESVYWVNAGAADYVGLVIFNKNANSGTYRVRIADEATVSVDRPAPATLALAASPNPFLGATTFRYALPAAGDAELVLFDLQGRVVRTLVFGRVSAGEHEAHWDGTDDSGRPVAAGLYMARLRAAGDVRVLKIVRNR</sequence>
<proteinExistence type="predicted"/>
<accession>A0A832I2S1</accession>
<reference evidence="3" key="1">
    <citation type="journal article" date="2020" name="mSystems">
        <title>Genome- and Community-Level Interaction Insights into Carbon Utilization and Element Cycling Functions of Hydrothermarchaeota in Hydrothermal Sediment.</title>
        <authorList>
            <person name="Zhou Z."/>
            <person name="Liu Y."/>
            <person name="Xu W."/>
            <person name="Pan J."/>
            <person name="Luo Z.H."/>
            <person name="Li M."/>
        </authorList>
    </citation>
    <scope>NUCLEOTIDE SEQUENCE [LARGE SCALE GENOMIC DNA]</scope>
    <source>
        <strain evidence="3">SpSt-381</strain>
    </source>
</reference>
<protein>
    <submittedName>
        <fullName evidence="3">T9SS type A sorting domain-containing protein</fullName>
    </submittedName>
</protein>
<gene>
    <name evidence="3" type="ORF">ENR23_03795</name>
</gene>
<feature type="domain" description="FlgD/Vpr Ig-like" evidence="2">
    <location>
        <begin position="997"/>
        <end position="1059"/>
    </location>
</feature>
<dbReference type="InterPro" id="IPR026444">
    <property type="entry name" value="Secre_tail"/>
</dbReference>
<feature type="signal peptide" evidence="1">
    <location>
        <begin position="1"/>
        <end position="25"/>
    </location>
</feature>